<evidence type="ECO:0000313" key="1">
    <source>
        <dbReference type="EMBL" id="RGJ20781.1"/>
    </source>
</evidence>
<proteinExistence type="predicted"/>
<name>A0A3E4GLQ8_9FIRM</name>
<dbReference type="Pfam" id="PF13707">
    <property type="entry name" value="RloB"/>
    <property type="match status" value="1"/>
</dbReference>
<evidence type="ECO:0000313" key="2">
    <source>
        <dbReference type="Proteomes" id="UP000260655"/>
    </source>
</evidence>
<protein>
    <submittedName>
        <fullName evidence="1">RloB domain-containing protein</fullName>
    </submittedName>
</protein>
<gene>
    <name evidence="1" type="ORF">DXD67_14370</name>
</gene>
<dbReference type="Proteomes" id="UP000260655">
    <property type="component" value="Unassembled WGS sequence"/>
</dbReference>
<dbReference type="AlphaFoldDB" id="A0A3E4GLQ8"/>
<sequence>MAKRKPTNKYYFSVEGETEQWYLKWLQDTINNTEKTACKVSIDCPVRKNPLKHAKSLIVTRKIEIYHFFDYESDEPLHVRGFQEALDNMKKAEKIGKQIKYKSGYSNFTFDLWIILHMTNCNASFSHRKQYITPINRAFGEKFQNMDEFKEENNFKRCLKKMDLSNVIAAVDRARKIMQRNQDNGYTLYQYKGYQYYKENPSLTAWEAIEKILKDCELIGK</sequence>
<dbReference type="InterPro" id="IPR025591">
    <property type="entry name" value="RloB"/>
</dbReference>
<dbReference type="EMBL" id="QSOV01000022">
    <property type="protein sequence ID" value="RGJ20781.1"/>
    <property type="molecule type" value="Genomic_DNA"/>
</dbReference>
<reference evidence="1 2" key="1">
    <citation type="submission" date="2018-08" db="EMBL/GenBank/DDBJ databases">
        <title>A genome reference for cultivated species of the human gut microbiota.</title>
        <authorList>
            <person name="Zou Y."/>
            <person name="Xue W."/>
            <person name="Luo G."/>
        </authorList>
    </citation>
    <scope>NUCLEOTIDE SEQUENCE [LARGE SCALE GENOMIC DNA]</scope>
    <source>
        <strain evidence="1 2">TM07-19</strain>
    </source>
</reference>
<comment type="caution">
    <text evidence="1">The sequence shown here is derived from an EMBL/GenBank/DDBJ whole genome shotgun (WGS) entry which is preliminary data.</text>
</comment>
<dbReference type="RefSeq" id="WP_117559159.1">
    <property type="nucleotide sequence ID" value="NZ_QSOV01000022.1"/>
</dbReference>
<accession>A0A3E4GLQ8</accession>
<organism evidence="1 2">
    <name type="scientific">Coprococcus comes</name>
    <dbReference type="NCBI Taxonomy" id="410072"/>
    <lineage>
        <taxon>Bacteria</taxon>
        <taxon>Bacillati</taxon>
        <taxon>Bacillota</taxon>
        <taxon>Clostridia</taxon>
        <taxon>Lachnospirales</taxon>
        <taxon>Lachnospiraceae</taxon>
        <taxon>Coprococcus</taxon>
    </lineage>
</organism>